<dbReference type="GO" id="GO:0003887">
    <property type="term" value="F:DNA-directed DNA polymerase activity"/>
    <property type="evidence" value="ECO:0007669"/>
    <property type="project" value="UniProtKB-EC"/>
</dbReference>
<feature type="compositionally biased region" description="Basic and acidic residues" evidence="1">
    <location>
        <begin position="15"/>
        <end position="25"/>
    </location>
</feature>
<evidence type="ECO:0000256" key="1">
    <source>
        <dbReference type="SAM" id="MobiDB-lite"/>
    </source>
</evidence>
<proteinExistence type="predicted"/>
<dbReference type="NCBIfam" id="NF005677">
    <property type="entry name" value="PRK07471.1"/>
    <property type="match status" value="1"/>
</dbReference>
<sequence>MARSPGAIAPDDQNDSDRMDGAPHPREAAEVFGHDEAERAILEAFASGRMHHAWLITGPRGIGKATLAWRVARFLLTAPEMDDTSLLGTAAPPATLETDPGHPVARRIAAGGEGRLAVLRRPWAEGDKQPKQEIPVDEVRRLKRFFSLSAPDGGRRVVIVDSVDDLNKAAANALLKLLEEPPERTFLLLVSHRPAGLLPTIRSRCRILRLAPLATGDLGRALRQAGIGQETENDALAILAAGSVGAAIRLAGEDGAALYGELVGLLSQAPGMDRTRAIRFAEKAAGRGASDPAGTILDLTEILLGRLARAGIDGPPGSEAAPGEARTLARLSPGSGAARAWAELAQTALDKARAGRAVNLDPAALVLDMLLAIDGTASSVPSPALDPSAA</sequence>
<accession>A0ABU3DMC9</accession>
<organism evidence="2 3">
    <name type="scientific">Tropicimonas omnivorans</name>
    <dbReference type="NCBI Taxonomy" id="3075590"/>
    <lineage>
        <taxon>Bacteria</taxon>
        <taxon>Pseudomonadati</taxon>
        <taxon>Pseudomonadota</taxon>
        <taxon>Alphaproteobacteria</taxon>
        <taxon>Rhodobacterales</taxon>
        <taxon>Roseobacteraceae</taxon>
        <taxon>Tropicimonas</taxon>
    </lineage>
</organism>
<dbReference type="InterPro" id="IPR050238">
    <property type="entry name" value="DNA_Rep/Repair_Clamp_Loader"/>
</dbReference>
<evidence type="ECO:0000313" key="2">
    <source>
        <dbReference type="EMBL" id="MDT0684267.1"/>
    </source>
</evidence>
<keyword evidence="2" id="KW-0808">Transferase</keyword>
<dbReference type="PANTHER" id="PTHR11669:SF8">
    <property type="entry name" value="DNA POLYMERASE III SUBUNIT DELTA"/>
    <property type="match status" value="1"/>
</dbReference>
<protein>
    <submittedName>
        <fullName evidence="2">DNA polymerase III subunit delta</fullName>
        <ecNumber evidence="2">2.7.7.7</ecNumber>
    </submittedName>
</protein>
<dbReference type="Gene3D" id="3.40.50.300">
    <property type="entry name" value="P-loop containing nucleotide triphosphate hydrolases"/>
    <property type="match status" value="1"/>
</dbReference>
<dbReference type="Proteomes" id="UP001265259">
    <property type="component" value="Unassembled WGS sequence"/>
</dbReference>
<feature type="region of interest" description="Disordered" evidence="1">
    <location>
        <begin position="1"/>
        <end position="25"/>
    </location>
</feature>
<keyword evidence="3" id="KW-1185">Reference proteome</keyword>
<dbReference type="InterPro" id="IPR027417">
    <property type="entry name" value="P-loop_NTPase"/>
</dbReference>
<dbReference type="RefSeq" id="WP_311693596.1">
    <property type="nucleotide sequence ID" value="NZ_JAVRHL010000004.1"/>
</dbReference>
<gene>
    <name evidence="2" type="ORF">RM543_16400</name>
</gene>
<dbReference type="SUPFAM" id="SSF52540">
    <property type="entry name" value="P-loop containing nucleoside triphosphate hydrolases"/>
    <property type="match status" value="1"/>
</dbReference>
<dbReference type="PANTHER" id="PTHR11669">
    <property type="entry name" value="REPLICATION FACTOR C / DNA POLYMERASE III GAMMA-TAU SUBUNIT"/>
    <property type="match status" value="1"/>
</dbReference>
<dbReference type="EMBL" id="JAVRHL010000004">
    <property type="protein sequence ID" value="MDT0684267.1"/>
    <property type="molecule type" value="Genomic_DNA"/>
</dbReference>
<evidence type="ECO:0000313" key="3">
    <source>
        <dbReference type="Proteomes" id="UP001265259"/>
    </source>
</evidence>
<keyword evidence="2" id="KW-0548">Nucleotidyltransferase</keyword>
<reference evidence="2 3" key="1">
    <citation type="submission" date="2023-09" db="EMBL/GenBank/DDBJ databases">
        <authorList>
            <person name="Rey-Velasco X."/>
        </authorList>
    </citation>
    <scope>NUCLEOTIDE SEQUENCE [LARGE SCALE GENOMIC DNA]</scope>
    <source>
        <strain evidence="2 3">F158</strain>
    </source>
</reference>
<name>A0ABU3DMC9_9RHOB</name>
<comment type="caution">
    <text evidence="2">The sequence shown here is derived from an EMBL/GenBank/DDBJ whole genome shotgun (WGS) entry which is preliminary data.</text>
</comment>
<dbReference type="Pfam" id="PF13177">
    <property type="entry name" value="DNA_pol3_delta2"/>
    <property type="match status" value="1"/>
</dbReference>
<dbReference type="EC" id="2.7.7.7" evidence="2"/>